<dbReference type="GO" id="GO:0003677">
    <property type="term" value="F:DNA binding"/>
    <property type="evidence" value="ECO:0007669"/>
    <property type="project" value="UniProtKB-KW"/>
</dbReference>
<dbReference type="Proteomes" id="UP000504607">
    <property type="component" value="Chromosome 12"/>
</dbReference>
<accession>A0A6I9RYA6</accession>
<proteinExistence type="predicted"/>
<dbReference type="InParanoid" id="A0A6I9RYA6"/>
<feature type="domain" description="C3H1-type" evidence="3">
    <location>
        <begin position="419"/>
        <end position="447"/>
    </location>
</feature>
<dbReference type="FunCoup" id="A0A6I9RYA6">
    <property type="interactions" value="3080"/>
</dbReference>
<dbReference type="AlphaFoldDB" id="A0A6I9RYA6"/>
<keyword evidence="2" id="KW-0863">Zinc-finger</keyword>
<protein>
    <submittedName>
        <fullName evidence="5">Zinc finger CCCH domain-containing protein 30</fullName>
    </submittedName>
</protein>
<keyword evidence="4" id="KW-1185">Reference proteome</keyword>
<gene>
    <name evidence="5" type="primary">LOC105054658</name>
</gene>
<organism evidence="4 5">
    <name type="scientific">Elaeis guineensis var. tenera</name>
    <name type="common">Oil palm</name>
    <dbReference type="NCBI Taxonomy" id="51953"/>
    <lineage>
        <taxon>Eukaryota</taxon>
        <taxon>Viridiplantae</taxon>
        <taxon>Streptophyta</taxon>
        <taxon>Embryophyta</taxon>
        <taxon>Tracheophyta</taxon>
        <taxon>Spermatophyta</taxon>
        <taxon>Magnoliopsida</taxon>
        <taxon>Liliopsida</taxon>
        <taxon>Arecaceae</taxon>
        <taxon>Arecoideae</taxon>
        <taxon>Cocoseae</taxon>
        <taxon>Elaeidinae</taxon>
        <taxon>Elaeis</taxon>
    </lineage>
</organism>
<evidence type="ECO:0000256" key="1">
    <source>
        <dbReference type="ARBA" id="ARBA00023125"/>
    </source>
</evidence>
<dbReference type="KEGG" id="egu:105054658"/>
<reference evidence="5" key="1">
    <citation type="submission" date="2025-08" db="UniProtKB">
        <authorList>
            <consortium name="RefSeq"/>
        </authorList>
    </citation>
    <scope>IDENTIFICATION</scope>
</reference>
<dbReference type="GeneID" id="105054658"/>
<dbReference type="PROSITE" id="PS50103">
    <property type="entry name" value="ZF_C3H1"/>
    <property type="match status" value="1"/>
</dbReference>
<dbReference type="RefSeq" id="XP_010934532.1">
    <property type="nucleotide sequence ID" value="XM_010936230.3"/>
</dbReference>
<dbReference type="OrthoDB" id="1928519at2759"/>
<keyword evidence="2" id="KW-0479">Metal-binding</keyword>
<dbReference type="PANTHER" id="PTHR33400:SF2">
    <property type="entry name" value="ZINC FINGER CCCH DOMAIN-CONTAINING PROTEIN 6"/>
    <property type="match status" value="1"/>
</dbReference>
<evidence type="ECO:0000256" key="2">
    <source>
        <dbReference type="PROSITE-ProRule" id="PRU00723"/>
    </source>
</evidence>
<dbReference type="PANTHER" id="PTHR33400">
    <property type="entry name" value="ZINC FINGER CCCH DOMAIN-CONTAINING PROTEIN 6-RELATED"/>
    <property type="match status" value="1"/>
</dbReference>
<evidence type="ECO:0000313" key="4">
    <source>
        <dbReference type="Proteomes" id="UP000504607"/>
    </source>
</evidence>
<sequence length="471" mass="50804">MAGPRQSKRVSWAPAVKLCQVRLFLSEDAPSQSGLGAQDHLQAKASWLLHATGMGSDDSIPPGFEARHPSYQYKPDISQIPLIKWKCPAKIVLNPEWLVVAGGESEEVAVENQRQLGVLEAIYPRHSAIPPTPFVSSEVQNSYYDDSQTSLIPIIPIEDEDTSEQQLEAPIPIDASVQFQRPDIQKKLVDIGTLHILPDLRPAMEQSQNNAVPQAPTLPPGEKPTIGAVPGAEPDVVAAAAAAFTAIMKSSEEGSLIDPDLLIKILNNPSMMGKLVAEYGVPQQVQLPMAPVSAPPSLPAQSTASAPPLPPPHINIAIPIPLSNQRSTPMYPMPNVVPSPALSRQPSPVTPIPAKFSSSAPPVKDVNYYKSLIQQHGGEKQETLDRNPLQYAGYNSNFVGVNGLNIARHVSMRPNDVKPKIPKPCAFFNTPKGCRHGASCLYQHDSSISQRVEHPKGSKKIKLDRGIAGGN</sequence>
<keyword evidence="1" id="KW-0238">DNA-binding</keyword>
<keyword evidence="2" id="KW-0862">Zinc</keyword>
<dbReference type="InterPro" id="IPR000571">
    <property type="entry name" value="Znf_CCCH"/>
</dbReference>
<evidence type="ECO:0000259" key="3">
    <source>
        <dbReference type="PROSITE" id="PS50103"/>
    </source>
</evidence>
<evidence type="ECO:0000313" key="5">
    <source>
        <dbReference type="RefSeq" id="XP_010934532.1"/>
    </source>
</evidence>
<dbReference type="GO" id="GO:0008270">
    <property type="term" value="F:zinc ion binding"/>
    <property type="evidence" value="ECO:0007669"/>
    <property type="project" value="UniProtKB-KW"/>
</dbReference>
<feature type="zinc finger region" description="C3H1-type" evidence="2">
    <location>
        <begin position="419"/>
        <end position="447"/>
    </location>
</feature>
<name>A0A6I9RYA6_ELAGV</name>